<dbReference type="InterPro" id="IPR042100">
    <property type="entry name" value="Bug_dom1"/>
</dbReference>
<dbReference type="InterPro" id="IPR005064">
    <property type="entry name" value="BUG"/>
</dbReference>
<dbReference type="PANTHER" id="PTHR42928:SF3">
    <property type="entry name" value="UPF0065 PROTEIN YFLP"/>
    <property type="match status" value="1"/>
</dbReference>
<keyword evidence="2" id="KW-0812">Transmembrane</keyword>
<dbReference type="SUPFAM" id="SSF53850">
    <property type="entry name" value="Periplasmic binding protein-like II"/>
    <property type="match status" value="1"/>
</dbReference>
<reference evidence="3 4" key="1">
    <citation type="submission" date="2019-06" db="EMBL/GenBank/DDBJ databases">
        <title>Sequencing the genomes of 1000 actinobacteria strains.</title>
        <authorList>
            <person name="Klenk H.-P."/>
        </authorList>
    </citation>
    <scope>NUCLEOTIDE SEQUENCE [LARGE SCALE GENOMIC DNA]</scope>
    <source>
        <strain evidence="3 4">DSM 45301</strain>
    </source>
</reference>
<comment type="caution">
    <text evidence="3">The sequence shown here is derived from an EMBL/GenBank/DDBJ whole genome shotgun (WGS) entry which is preliminary data.</text>
</comment>
<dbReference type="Gene3D" id="3.40.190.150">
    <property type="entry name" value="Bordetella uptake gene, domain 1"/>
    <property type="match status" value="1"/>
</dbReference>
<dbReference type="EMBL" id="VFPA01000005">
    <property type="protein sequence ID" value="TQM04362.1"/>
    <property type="molecule type" value="Genomic_DNA"/>
</dbReference>
<keyword evidence="2" id="KW-1133">Transmembrane helix</keyword>
<dbReference type="RefSeq" id="WP_211367076.1">
    <property type="nucleotide sequence ID" value="NZ_VFPA01000005.1"/>
</dbReference>
<evidence type="ECO:0000256" key="2">
    <source>
        <dbReference type="SAM" id="Phobius"/>
    </source>
</evidence>
<dbReference type="Gene3D" id="3.40.190.10">
    <property type="entry name" value="Periplasmic binding protein-like II"/>
    <property type="match status" value="1"/>
</dbReference>
<keyword evidence="4" id="KW-1185">Reference proteome</keyword>
<protein>
    <submittedName>
        <fullName evidence="3">Putative tricarboxylic transport membrane protein</fullName>
    </submittedName>
</protein>
<dbReference type="PIRSF" id="PIRSF017082">
    <property type="entry name" value="YflP"/>
    <property type="match status" value="1"/>
</dbReference>
<gene>
    <name evidence="3" type="ORF">FB558_7396</name>
</gene>
<evidence type="ECO:0000256" key="1">
    <source>
        <dbReference type="ARBA" id="ARBA00006987"/>
    </source>
</evidence>
<dbReference type="CDD" id="cd07012">
    <property type="entry name" value="PBP2_Bug_TTT"/>
    <property type="match status" value="1"/>
</dbReference>
<dbReference type="AlphaFoldDB" id="A0A543D4X5"/>
<keyword evidence="2" id="KW-0472">Membrane</keyword>
<organism evidence="3 4">
    <name type="scientific">Pseudonocardia kunmingensis</name>
    <dbReference type="NCBI Taxonomy" id="630975"/>
    <lineage>
        <taxon>Bacteria</taxon>
        <taxon>Bacillati</taxon>
        <taxon>Actinomycetota</taxon>
        <taxon>Actinomycetes</taxon>
        <taxon>Pseudonocardiales</taxon>
        <taxon>Pseudonocardiaceae</taxon>
        <taxon>Pseudonocardia</taxon>
    </lineage>
</organism>
<sequence length="345" mass="35138">MQSPGAAQERGPTGRGSRRSGVVALVAAVAATAAVVLTAPADEQGAAVQDVLGEEQLRIMAPASPGGGWDQTSREMQAALRELVGRTEVYNVSGAGGTIGLSQFVRRTGDPSELMTTGLIMIGAVTANGSPHSLDDTTPLVRLTTDHQVVVVAADSPLTDVPGLVAAMQADIAGVSIAGGSAGGAEQIMAGLLAQAVGADPAQVSYVAHSGGGEALSTVLSGRATIGIFGLSEIQPQIEAGTVRAIAVSSGERLPALPDVPTLPEAGLDVVVENWRGVVAPAGISTEQELALEDLLVEMTRTESWRAALADRGWGDALLAGPEFEEFVRSEQDRVSRVLAEIGLG</sequence>
<evidence type="ECO:0000313" key="3">
    <source>
        <dbReference type="EMBL" id="TQM04362.1"/>
    </source>
</evidence>
<comment type="similarity">
    <text evidence="1">Belongs to the UPF0065 (bug) family.</text>
</comment>
<dbReference type="Proteomes" id="UP000315677">
    <property type="component" value="Unassembled WGS sequence"/>
</dbReference>
<dbReference type="Pfam" id="PF03401">
    <property type="entry name" value="TctC"/>
    <property type="match status" value="1"/>
</dbReference>
<proteinExistence type="inferred from homology"/>
<evidence type="ECO:0000313" key="4">
    <source>
        <dbReference type="Proteomes" id="UP000315677"/>
    </source>
</evidence>
<dbReference type="PANTHER" id="PTHR42928">
    <property type="entry name" value="TRICARBOXYLATE-BINDING PROTEIN"/>
    <property type="match status" value="1"/>
</dbReference>
<feature type="transmembrane region" description="Helical" evidence="2">
    <location>
        <begin position="21"/>
        <end position="41"/>
    </location>
</feature>
<accession>A0A543D4X5</accession>
<name>A0A543D4X5_9PSEU</name>